<feature type="compositionally biased region" description="Low complexity" evidence="1">
    <location>
        <begin position="233"/>
        <end position="243"/>
    </location>
</feature>
<feature type="compositionally biased region" description="Low complexity" evidence="1">
    <location>
        <begin position="528"/>
        <end position="539"/>
    </location>
</feature>
<proteinExistence type="predicted"/>
<evidence type="ECO:0000313" key="2">
    <source>
        <dbReference type="EMBL" id="KXT11609.1"/>
    </source>
</evidence>
<dbReference type="Proteomes" id="UP000073492">
    <property type="component" value="Unassembled WGS sequence"/>
</dbReference>
<keyword evidence="3" id="KW-1185">Reference proteome</keyword>
<dbReference type="OrthoDB" id="3649774at2759"/>
<feature type="compositionally biased region" description="Polar residues" evidence="1">
    <location>
        <begin position="491"/>
        <end position="504"/>
    </location>
</feature>
<dbReference type="AlphaFoldDB" id="A0A139IAE0"/>
<feature type="region of interest" description="Disordered" evidence="1">
    <location>
        <begin position="388"/>
        <end position="540"/>
    </location>
</feature>
<reference evidence="2 3" key="1">
    <citation type="submission" date="2015-07" db="EMBL/GenBank/DDBJ databases">
        <title>Comparative genomics of the Sigatoka disease complex on banana suggests a link between parallel evolutionary changes in Pseudocercospora fijiensis and Pseudocercospora eumusae and increased virulence on the banana host.</title>
        <authorList>
            <person name="Chang T.-C."/>
            <person name="Salvucci A."/>
            <person name="Crous P.W."/>
            <person name="Stergiopoulos I."/>
        </authorList>
    </citation>
    <scope>NUCLEOTIDE SEQUENCE [LARGE SCALE GENOMIC DNA]</scope>
    <source>
        <strain evidence="2 3">CBS 116634</strain>
    </source>
</reference>
<feature type="compositionally biased region" description="Basic and acidic residues" evidence="1">
    <location>
        <begin position="462"/>
        <end position="471"/>
    </location>
</feature>
<dbReference type="EMBL" id="LFZO01000191">
    <property type="protein sequence ID" value="KXT11609.1"/>
    <property type="molecule type" value="Genomic_DNA"/>
</dbReference>
<accession>A0A139IAE0</accession>
<name>A0A139IAE0_9PEZI</name>
<sequence>MLTSARSIMGPVRDSQLALGIRKDVPNLFRCSIDHPFMTFLRTGLDDVEEATADIKTGKLHLSPVWETKVDEFIDKIGIQLFATSGLRSRFLVNAKDDTLGGHYPKDLYWSCGTHQKKRANIDYLRIRLELRQLITCEFSRRRIEDLPLVYTGVEQDSDSDSDSDTKGIDTYVGSRIGTSEDQGTMRRPTFDARDVNGRLVNNDEAVNGQRRSRTERSRATYNSHPMDRTYQVSGSPGLFVSPPSSPPPRGLSRGNANPRQDELSRTFAAPVLSFQHDLGIAEQYGQLADDSASYNERHDSAAVLTAAIASSEIATKSGGEQVGKISVEAVGLTGDDPVVPHASPAQVTRRLTPLASHLTDSGRIRADKNEAKADHVEPKPSLMVKVRYRSKQQGKRRAGSNVEGSAKRIKTAANDDSTNPGTDEIQEIMDEKSRSSELERSAASLRPDAESGAEMYNGSNAEDRALKDTPEITNRAHGQDSGPSVPNEPAPSNSRSRIVSTAPSECEGRLPRTTAVRDPDKTIEGVTSSSTSNSPDTTADPLKGVVAKAYFRMDCPDVVYLSGCTAAADLFCQLEDIQKSHCELRTWTMCAIQVRVGSAKPFRICHARHIDRGLGALMKAVENKRDGEQVLFEFEWRVRTD</sequence>
<gene>
    <name evidence="2" type="ORF">AC579_168</name>
</gene>
<comment type="caution">
    <text evidence="2">The sequence shown here is derived from an EMBL/GenBank/DDBJ whole genome shotgun (WGS) entry which is preliminary data.</text>
</comment>
<evidence type="ECO:0000313" key="3">
    <source>
        <dbReference type="Proteomes" id="UP000073492"/>
    </source>
</evidence>
<feature type="compositionally biased region" description="Basic and acidic residues" evidence="1">
    <location>
        <begin position="507"/>
        <end position="524"/>
    </location>
</feature>
<feature type="region of interest" description="Disordered" evidence="1">
    <location>
        <begin position="154"/>
        <end position="262"/>
    </location>
</feature>
<evidence type="ECO:0000256" key="1">
    <source>
        <dbReference type="SAM" id="MobiDB-lite"/>
    </source>
</evidence>
<feature type="compositionally biased region" description="Basic and acidic residues" evidence="1">
    <location>
        <begin position="430"/>
        <end position="441"/>
    </location>
</feature>
<feature type="compositionally biased region" description="Basic residues" evidence="1">
    <location>
        <begin position="388"/>
        <end position="399"/>
    </location>
</feature>
<protein>
    <submittedName>
        <fullName evidence="2">Uncharacterized protein</fullName>
    </submittedName>
</protein>
<organism evidence="2 3">
    <name type="scientific">Pseudocercospora musae</name>
    <dbReference type="NCBI Taxonomy" id="113226"/>
    <lineage>
        <taxon>Eukaryota</taxon>
        <taxon>Fungi</taxon>
        <taxon>Dikarya</taxon>
        <taxon>Ascomycota</taxon>
        <taxon>Pezizomycotina</taxon>
        <taxon>Dothideomycetes</taxon>
        <taxon>Dothideomycetidae</taxon>
        <taxon>Mycosphaerellales</taxon>
        <taxon>Mycosphaerellaceae</taxon>
        <taxon>Pseudocercospora</taxon>
    </lineage>
</organism>